<feature type="domain" description="Biopterin-dependent aromatic amino acid hydroxylase family profile" evidence="8">
    <location>
        <begin position="110"/>
        <end position="175"/>
    </location>
</feature>
<evidence type="ECO:0000256" key="4">
    <source>
        <dbReference type="ARBA" id="ARBA00022723"/>
    </source>
</evidence>
<evidence type="ECO:0000256" key="3">
    <source>
        <dbReference type="ARBA" id="ARBA00011995"/>
    </source>
</evidence>
<dbReference type="InterPro" id="IPR036951">
    <property type="entry name" value="ArAA_hydroxylase_sf"/>
</dbReference>
<evidence type="ECO:0000259" key="8">
    <source>
        <dbReference type="PROSITE" id="PS51410"/>
    </source>
</evidence>
<dbReference type="SUPFAM" id="SSF56534">
    <property type="entry name" value="Aromatic aminoacid monoxygenases, catalytic and oligomerization domains"/>
    <property type="match status" value="1"/>
</dbReference>
<dbReference type="InterPro" id="IPR019774">
    <property type="entry name" value="Aromatic-AA_hydroxylase_C"/>
</dbReference>
<dbReference type="PROSITE" id="PS51410">
    <property type="entry name" value="BH4_AAA_HYDROXYL_2"/>
    <property type="match status" value="1"/>
</dbReference>
<sequence length="302" mass="34823">MSEKHEIYASTHLNENRGLNLMLALYCHYAEVTIKPTRPLRTRQVTFPVTNDSFHKNGVNLHHIESRPSKQSKTDFEFYVACDNTTGGLKEAVGELKSKAKTMKILSRSTENTDDADDVQEVPWFPRKISDLDRFANQILSYGNELDADHPGFTDEVYRARRKEFADIAFNYKQGTIFKELTKLYPTHACREFNHIFPLLMDNCGYREDNIPQLEDISNFLQDVCHEILGHVPLFADPAFAQFSQEIGLASLGAPDEYVQKLATYCLTDEPQKKPFDPAKTAEQEYPITKFQPIYFNYYRIV</sequence>
<keyword evidence="10" id="KW-1185">Reference proteome</keyword>
<proteinExistence type="inferred from homology"/>
<protein>
    <recommendedName>
        <fullName evidence="3">phenylalanine 4-monooxygenase</fullName>
        <ecNumber evidence="3">1.14.16.1</ecNumber>
    </recommendedName>
</protein>
<name>A0ABQ9FDA1_TEGGR</name>
<reference evidence="9 10" key="1">
    <citation type="submission" date="2022-12" db="EMBL/GenBank/DDBJ databases">
        <title>Chromosome-level genome of Tegillarca granosa.</title>
        <authorList>
            <person name="Kim J."/>
        </authorList>
    </citation>
    <scope>NUCLEOTIDE SEQUENCE [LARGE SCALE GENOMIC DNA]</scope>
    <source>
        <strain evidence="9">Teg-2019</strain>
        <tissue evidence="9">Adductor muscle</tissue>
    </source>
</reference>
<dbReference type="Gene3D" id="1.10.800.10">
    <property type="entry name" value="Aromatic amino acid hydroxylase"/>
    <property type="match status" value="3"/>
</dbReference>
<comment type="cofactor">
    <cofactor evidence="1">
        <name>Fe(2+)</name>
        <dbReference type="ChEBI" id="CHEBI:29033"/>
    </cofactor>
</comment>
<dbReference type="EC" id="1.14.16.1" evidence="3"/>
<organism evidence="9 10">
    <name type="scientific">Tegillarca granosa</name>
    <name type="common">Malaysian cockle</name>
    <name type="synonym">Anadara granosa</name>
    <dbReference type="NCBI Taxonomy" id="220873"/>
    <lineage>
        <taxon>Eukaryota</taxon>
        <taxon>Metazoa</taxon>
        <taxon>Spiralia</taxon>
        <taxon>Lophotrochozoa</taxon>
        <taxon>Mollusca</taxon>
        <taxon>Bivalvia</taxon>
        <taxon>Autobranchia</taxon>
        <taxon>Pteriomorphia</taxon>
        <taxon>Arcoida</taxon>
        <taxon>Arcoidea</taxon>
        <taxon>Arcidae</taxon>
        <taxon>Tegillarca</taxon>
    </lineage>
</organism>
<dbReference type="EMBL" id="JARBDR010000337">
    <property type="protein sequence ID" value="KAJ8315284.1"/>
    <property type="molecule type" value="Genomic_DNA"/>
</dbReference>
<dbReference type="PANTHER" id="PTHR11473:SF24">
    <property type="entry name" value="PHENYLALANINE-4-HYDROXYLASE"/>
    <property type="match status" value="1"/>
</dbReference>
<gene>
    <name evidence="9" type="ORF">KUTeg_007434</name>
</gene>
<evidence type="ECO:0000256" key="2">
    <source>
        <dbReference type="ARBA" id="ARBA00009712"/>
    </source>
</evidence>
<comment type="caution">
    <text evidence="9">The sequence shown here is derived from an EMBL/GenBank/DDBJ whole genome shotgun (WGS) entry which is preliminary data.</text>
</comment>
<dbReference type="InterPro" id="IPR036329">
    <property type="entry name" value="Aro-AA_hydroxylase_C_sf"/>
</dbReference>
<dbReference type="InterPro" id="IPR045865">
    <property type="entry name" value="ACT-like_dom_sf"/>
</dbReference>
<keyword evidence="5" id="KW-0560">Oxidoreductase</keyword>
<dbReference type="PANTHER" id="PTHR11473">
    <property type="entry name" value="AROMATIC AMINO ACID HYDROXYLASE"/>
    <property type="match status" value="1"/>
</dbReference>
<evidence type="ECO:0000313" key="10">
    <source>
        <dbReference type="Proteomes" id="UP001217089"/>
    </source>
</evidence>
<dbReference type="Proteomes" id="UP001217089">
    <property type="component" value="Unassembled WGS sequence"/>
</dbReference>
<dbReference type="InterPro" id="IPR001273">
    <property type="entry name" value="ArAA_hydroxylase"/>
</dbReference>
<comment type="similarity">
    <text evidence="2">Belongs to the biopterin-dependent aromatic amino acid hydroxylase family.</text>
</comment>
<evidence type="ECO:0000313" key="9">
    <source>
        <dbReference type="EMBL" id="KAJ8315284.1"/>
    </source>
</evidence>
<evidence type="ECO:0000256" key="7">
    <source>
        <dbReference type="ARBA" id="ARBA00023033"/>
    </source>
</evidence>
<evidence type="ECO:0000256" key="6">
    <source>
        <dbReference type="ARBA" id="ARBA00023004"/>
    </source>
</evidence>
<evidence type="ECO:0000256" key="1">
    <source>
        <dbReference type="ARBA" id="ARBA00001954"/>
    </source>
</evidence>
<dbReference type="Pfam" id="PF00351">
    <property type="entry name" value="Biopterin_H"/>
    <property type="match status" value="2"/>
</dbReference>
<keyword evidence="7" id="KW-0503">Monooxygenase</keyword>
<dbReference type="SUPFAM" id="SSF55021">
    <property type="entry name" value="ACT-like"/>
    <property type="match status" value="1"/>
</dbReference>
<accession>A0ABQ9FDA1</accession>
<evidence type="ECO:0000256" key="5">
    <source>
        <dbReference type="ARBA" id="ARBA00023002"/>
    </source>
</evidence>
<keyword evidence="6" id="KW-0408">Iron</keyword>
<keyword evidence="4" id="KW-0479">Metal-binding</keyword>